<proteinExistence type="predicted"/>
<evidence type="ECO:0000313" key="1">
    <source>
        <dbReference type="EMBL" id="RFA35584.1"/>
    </source>
</evidence>
<reference evidence="1 2" key="1">
    <citation type="submission" date="2017-05" db="EMBL/GenBank/DDBJ databases">
        <title>Virgibacillus sp. AK90 isolated from a saltern of Kakinada, India.</title>
        <authorList>
            <person name="Gupta V."/>
            <person name="Sidhu C."/>
            <person name="Korpole S."/>
            <person name="Pinnaka A.K."/>
        </authorList>
    </citation>
    <scope>NUCLEOTIDE SEQUENCE [LARGE SCALE GENOMIC DNA]</scope>
    <source>
        <strain evidence="1 2">AK90</strain>
    </source>
</reference>
<dbReference type="AlphaFoldDB" id="A0A3E0WRI2"/>
<dbReference type="CDD" id="cd20226">
    <property type="entry name" value="PFM_Cry51Aa-like"/>
    <property type="match status" value="1"/>
</dbReference>
<evidence type="ECO:0000313" key="2">
    <source>
        <dbReference type="Proteomes" id="UP000256488"/>
    </source>
</evidence>
<dbReference type="SUPFAM" id="SSF56973">
    <property type="entry name" value="Aerolisin/ETX pore-forming domain"/>
    <property type="match status" value="1"/>
</dbReference>
<sequence length="269" mass="29972">MPILQLTHALVQAANVFAAQNNLQFEASSINNIHLINTQTDLPNNTLIINNEGETFESQKVIVNQTLQPSPQTIAFEQKITNEIQTQTTQGYQFGLQLDQTALIHILFNKYNVTVATSFKYNPSTQIIYNSEYNVTWRENVTLEVPPRTKTVVTYSVLVGLLCKNIHYKITLSGQLLFRLKSDPSKTMLLPLTYKGNRKQSVGDILSGLYNIETSDANDNLDIQGSLHIKGALGLKSSTRIKNIPYRGNPSSSTEQTIPGQQATSVVFL</sequence>
<protein>
    <submittedName>
        <fullName evidence="1">Uncharacterized protein</fullName>
    </submittedName>
</protein>
<name>A0A3E0WRI2_9BACI</name>
<dbReference type="RefSeq" id="WP_116277976.1">
    <property type="nucleotide sequence ID" value="NZ_NFZX01000012.1"/>
</dbReference>
<dbReference type="Pfam" id="PF03318">
    <property type="entry name" value="ETX_MTX2"/>
    <property type="match status" value="1"/>
</dbReference>
<dbReference type="EMBL" id="NFZX01000012">
    <property type="protein sequence ID" value="RFA35584.1"/>
    <property type="molecule type" value="Genomic_DNA"/>
</dbReference>
<organism evidence="1 2">
    <name type="scientific">Virgibacillus dokdonensis</name>
    <dbReference type="NCBI Taxonomy" id="302167"/>
    <lineage>
        <taxon>Bacteria</taxon>
        <taxon>Bacillati</taxon>
        <taxon>Bacillota</taxon>
        <taxon>Bacilli</taxon>
        <taxon>Bacillales</taxon>
        <taxon>Bacillaceae</taxon>
        <taxon>Virgibacillus</taxon>
    </lineage>
</organism>
<gene>
    <name evidence="1" type="ORF">CAI16_08070</name>
</gene>
<dbReference type="Gene3D" id="2.170.15.10">
    <property type="entry name" value="Proaerolysin, chain A, domain 3"/>
    <property type="match status" value="1"/>
</dbReference>
<comment type="caution">
    <text evidence="1">The sequence shown here is derived from an EMBL/GenBank/DDBJ whole genome shotgun (WGS) entry which is preliminary data.</text>
</comment>
<accession>A0A3E0WRI2</accession>
<dbReference type="InterPro" id="IPR004991">
    <property type="entry name" value="Aerolysin-like"/>
</dbReference>
<dbReference type="Proteomes" id="UP000256488">
    <property type="component" value="Unassembled WGS sequence"/>
</dbReference>